<dbReference type="Proteomes" id="UP001179952">
    <property type="component" value="Unassembled WGS sequence"/>
</dbReference>
<dbReference type="Pfam" id="PF03478">
    <property type="entry name" value="Beta-prop_KIB1-4"/>
    <property type="match status" value="1"/>
</dbReference>
<comment type="caution">
    <text evidence="2">The sequence shown here is derived from an EMBL/GenBank/DDBJ whole genome shotgun (WGS) entry which is preliminary data.</text>
</comment>
<organism evidence="2 3">
    <name type="scientific">Acorus gramineus</name>
    <name type="common">Dwarf sweet flag</name>
    <dbReference type="NCBI Taxonomy" id="55184"/>
    <lineage>
        <taxon>Eukaryota</taxon>
        <taxon>Viridiplantae</taxon>
        <taxon>Streptophyta</taxon>
        <taxon>Embryophyta</taxon>
        <taxon>Tracheophyta</taxon>
        <taxon>Spermatophyta</taxon>
        <taxon>Magnoliopsida</taxon>
        <taxon>Liliopsida</taxon>
        <taxon>Acoraceae</taxon>
        <taxon>Acorus</taxon>
    </lineage>
</organism>
<evidence type="ECO:0000313" key="3">
    <source>
        <dbReference type="Proteomes" id="UP001179952"/>
    </source>
</evidence>
<dbReference type="EMBL" id="JAUJYN010000005">
    <property type="protein sequence ID" value="KAK1271766.1"/>
    <property type="molecule type" value="Genomic_DNA"/>
</dbReference>
<proteinExistence type="predicted"/>
<gene>
    <name evidence="2" type="ORF">QJS04_geneDACA006000</name>
</gene>
<sequence>MYLAEGPSGLLFTVRHLLHWFDEVAYMTVGFETFRLDETAKKWVEINSLGDGMLFLGLNTSMWVSCGDFKNCRGNSIYFTDDNMEESTSSFFSLGMGEDSDVFHLDDMSFGSIHDDEDMNWKYPYPVWVVPNP</sequence>
<reference evidence="2" key="1">
    <citation type="journal article" date="2023" name="Nat. Commun.">
        <title>Diploid and tetraploid genomes of Acorus and the evolution of monocots.</title>
        <authorList>
            <person name="Ma L."/>
            <person name="Liu K.W."/>
            <person name="Li Z."/>
            <person name="Hsiao Y.Y."/>
            <person name="Qi Y."/>
            <person name="Fu T."/>
            <person name="Tang G.D."/>
            <person name="Zhang D."/>
            <person name="Sun W.H."/>
            <person name="Liu D.K."/>
            <person name="Li Y."/>
            <person name="Chen G.Z."/>
            <person name="Liu X.D."/>
            <person name="Liao X.Y."/>
            <person name="Jiang Y.T."/>
            <person name="Yu X."/>
            <person name="Hao Y."/>
            <person name="Huang J."/>
            <person name="Zhao X.W."/>
            <person name="Ke S."/>
            <person name="Chen Y.Y."/>
            <person name="Wu W.L."/>
            <person name="Hsu J.L."/>
            <person name="Lin Y.F."/>
            <person name="Huang M.D."/>
            <person name="Li C.Y."/>
            <person name="Huang L."/>
            <person name="Wang Z.W."/>
            <person name="Zhao X."/>
            <person name="Zhong W.Y."/>
            <person name="Peng D.H."/>
            <person name="Ahmad S."/>
            <person name="Lan S."/>
            <person name="Zhang J.S."/>
            <person name="Tsai W.C."/>
            <person name="Van de Peer Y."/>
            <person name="Liu Z.J."/>
        </authorList>
    </citation>
    <scope>NUCLEOTIDE SEQUENCE</scope>
    <source>
        <strain evidence="2">SCP</strain>
    </source>
</reference>
<dbReference type="InterPro" id="IPR005174">
    <property type="entry name" value="KIB1-4_b-propeller"/>
</dbReference>
<feature type="domain" description="KIB1-4 beta-propeller" evidence="1">
    <location>
        <begin position="2"/>
        <end position="87"/>
    </location>
</feature>
<keyword evidence="3" id="KW-1185">Reference proteome</keyword>
<accession>A0AAV9B5L2</accession>
<dbReference type="InterPro" id="IPR050942">
    <property type="entry name" value="F-box_BR-signaling"/>
</dbReference>
<dbReference type="PANTHER" id="PTHR44259">
    <property type="entry name" value="OS07G0183000 PROTEIN-RELATED"/>
    <property type="match status" value="1"/>
</dbReference>
<name>A0AAV9B5L2_ACOGR</name>
<reference evidence="2" key="2">
    <citation type="submission" date="2023-06" db="EMBL/GenBank/DDBJ databases">
        <authorList>
            <person name="Ma L."/>
            <person name="Liu K.-W."/>
            <person name="Li Z."/>
            <person name="Hsiao Y.-Y."/>
            <person name="Qi Y."/>
            <person name="Fu T."/>
            <person name="Tang G."/>
            <person name="Zhang D."/>
            <person name="Sun W.-H."/>
            <person name="Liu D.-K."/>
            <person name="Li Y."/>
            <person name="Chen G.-Z."/>
            <person name="Liu X.-D."/>
            <person name="Liao X.-Y."/>
            <person name="Jiang Y.-T."/>
            <person name="Yu X."/>
            <person name="Hao Y."/>
            <person name="Huang J."/>
            <person name="Zhao X.-W."/>
            <person name="Ke S."/>
            <person name="Chen Y.-Y."/>
            <person name="Wu W.-L."/>
            <person name="Hsu J.-L."/>
            <person name="Lin Y.-F."/>
            <person name="Huang M.-D."/>
            <person name="Li C.-Y."/>
            <person name="Huang L."/>
            <person name="Wang Z.-W."/>
            <person name="Zhao X."/>
            <person name="Zhong W.-Y."/>
            <person name="Peng D.-H."/>
            <person name="Ahmad S."/>
            <person name="Lan S."/>
            <person name="Zhang J.-S."/>
            <person name="Tsai W.-C."/>
            <person name="Van De Peer Y."/>
            <person name="Liu Z.-J."/>
        </authorList>
    </citation>
    <scope>NUCLEOTIDE SEQUENCE</scope>
    <source>
        <strain evidence="2">SCP</strain>
        <tissue evidence="2">Leaves</tissue>
    </source>
</reference>
<evidence type="ECO:0000259" key="1">
    <source>
        <dbReference type="Pfam" id="PF03478"/>
    </source>
</evidence>
<dbReference type="AlphaFoldDB" id="A0AAV9B5L2"/>
<protein>
    <recommendedName>
        <fullName evidence="1">KIB1-4 beta-propeller domain-containing protein</fullName>
    </recommendedName>
</protein>
<evidence type="ECO:0000313" key="2">
    <source>
        <dbReference type="EMBL" id="KAK1271766.1"/>
    </source>
</evidence>
<dbReference type="PANTHER" id="PTHR44259:SF114">
    <property type="entry name" value="OS06G0707300 PROTEIN"/>
    <property type="match status" value="1"/>
</dbReference>